<reference evidence="4 5" key="1">
    <citation type="journal article" date="2019" name="Nat. Ecol. Evol.">
        <title>Megaphylogeny resolves global patterns of mushroom evolution.</title>
        <authorList>
            <person name="Varga T."/>
            <person name="Krizsan K."/>
            <person name="Foldi C."/>
            <person name="Dima B."/>
            <person name="Sanchez-Garcia M."/>
            <person name="Sanchez-Ramirez S."/>
            <person name="Szollosi G.J."/>
            <person name="Szarkandi J.G."/>
            <person name="Papp V."/>
            <person name="Albert L."/>
            <person name="Andreopoulos W."/>
            <person name="Angelini C."/>
            <person name="Antonin V."/>
            <person name="Barry K.W."/>
            <person name="Bougher N.L."/>
            <person name="Buchanan P."/>
            <person name="Buyck B."/>
            <person name="Bense V."/>
            <person name="Catcheside P."/>
            <person name="Chovatia M."/>
            <person name="Cooper J."/>
            <person name="Damon W."/>
            <person name="Desjardin D."/>
            <person name="Finy P."/>
            <person name="Geml J."/>
            <person name="Haridas S."/>
            <person name="Hughes K."/>
            <person name="Justo A."/>
            <person name="Karasinski D."/>
            <person name="Kautmanova I."/>
            <person name="Kiss B."/>
            <person name="Kocsube S."/>
            <person name="Kotiranta H."/>
            <person name="LaButti K.M."/>
            <person name="Lechner B.E."/>
            <person name="Liimatainen K."/>
            <person name="Lipzen A."/>
            <person name="Lukacs Z."/>
            <person name="Mihaltcheva S."/>
            <person name="Morgado L.N."/>
            <person name="Niskanen T."/>
            <person name="Noordeloos M.E."/>
            <person name="Ohm R.A."/>
            <person name="Ortiz-Santana B."/>
            <person name="Ovrebo C."/>
            <person name="Racz N."/>
            <person name="Riley R."/>
            <person name="Savchenko A."/>
            <person name="Shiryaev A."/>
            <person name="Soop K."/>
            <person name="Spirin V."/>
            <person name="Szebenyi C."/>
            <person name="Tomsovsky M."/>
            <person name="Tulloss R.E."/>
            <person name="Uehling J."/>
            <person name="Grigoriev I.V."/>
            <person name="Vagvolgyi C."/>
            <person name="Papp T."/>
            <person name="Martin F.M."/>
            <person name="Miettinen O."/>
            <person name="Hibbett D.S."/>
            <person name="Nagy L.G."/>
        </authorList>
    </citation>
    <scope>NUCLEOTIDE SEQUENCE [LARGE SCALE GENOMIC DNA]</scope>
    <source>
        <strain evidence="4 5">CBS 962.96</strain>
    </source>
</reference>
<dbReference type="GO" id="GO:0005634">
    <property type="term" value="C:nucleus"/>
    <property type="evidence" value="ECO:0007669"/>
    <property type="project" value="TreeGrafter"/>
</dbReference>
<feature type="region of interest" description="Disordered" evidence="2">
    <location>
        <begin position="217"/>
        <end position="262"/>
    </location>
</feature>
<dbReference type="PANTHER" id="PTHR12486:SF4">
    <property type="entry name" value="APRATAXIN"/>
    <property type="match status" value="1"/>
</dbReference>
<dbReference type="EMBL" id="ML179498">
    <property type="protein sequence ID" value="THU86401.1"/>
    <property type="molecule type" value="Genomic_DNA"/>
</dbReference>
<evidence type="ECO:0000256" key="1">
    <source>
        <dbReference type="SAM" id="Coils"/>
    </source>
</evidence>
<evidence type="ECO:0000259" key="3">
    <source>
        <dbReference type="Pfam" id="PF16278"/>
    </source>
</evidence>
<dbReference type="GO" id="GO:0000012">
    <property type="term" value="P:single strand break repair"/>
    <property type="evidence" value="ECO:0007669"/>
    <property type="project" value="TreeGrafter"/>
</dbReference>
<proteinExistence type="predicted"/>
<name>A0A4S8LCI0_DENBC</name>
<dbReference type="AlphaFoldDB" id="A0A4S8LCI0"/>
<evidence type="ECO:0000313" key="5">
    <source>
        <dbReference type="Proteomes" id="UP000297245"/>
    </source>
</evidence>
<dbReference type="Gene3D" id="3.30.428.10">
    <property type="entry name" value="HIT-like"/>
    <property type="match status" value="1"/>
</dbReference>
<organism evidence="4 5">
    <name type="scientific">Dendrothele bispora (strain CBS 962.96)</name>
    <dbReference type="NCBI Taxonomy" id="1314807"/>
    <lineage>
        <taxon>Eukaryota</taxon>
        <taxon>Fungi</taxon>
        <taxon>Dikarya</taxon>
        <taxon>Basidiomycota</taxon>
        <taxon>Agaricomycotina</taxon>
        <taxon>Agaricomycetes</taxon>
        <taxon>Agaricomycetidae</taxon>
        <taxon>Agaricales</taxon>
        <taxon>Agaricales incertae sedis</taxon>
        <taxon>Dendrothele</taxon>
    </lineage>
</organism>
<feature type="coiled-coil region" evidence="1">
    <location>
        <begin position="73"/>
        <end position="100"/>
    </location>
</feature>
<dbReference type="Pfam" id="PF11969">
    <property type="entry name" value="DcpS_C"/>
    <property type="match status" value="1"/>
</dbReference>
<dbReference type="InterPro" id="IPR032566">
    <property type="entry name" value="Znf-C2HE"/>
</dbReference>
<gene>
    <name evidence="4" type="ORF">K435DRAFT_364779</name>
</gene>
<dbReference type="Proteomes" id="UP000297245">
    <property type="component" value="Unassembled WGS sequence"/>
</dbReference>
<dbReference type="GO" id="GO:0003697">
    <property type="term" value="F:single-stranded DNA binding"/>
    <property type="evidence" value="ECO:0007669"/>
    <property type="project" value="TreeGrafter"/>
</dbReference>
<feature type="domain" description="Aprataxin C2HE/C2H2/C2HC zinc finger" evidence="3">
    <location>
        <begin position="148"/>
        <end position="212"/>
    </location>
</feature>
<protein>
    <submittedName>
        <fullName evidence="4">HIT-like protein</fullName>
    </submittedName>
</protein>
<dbReference type="GO" id="GO:0030983">
    <property type="term" value="F:mismatched DNA binding"/>
    <property type="evidence" value="ECO:0007669"/>
    <property type="project" value="TreeGrafter"/>
</dbReference>
<dbReference type="SUPFAM" id="SSF54197">
    <property type="entry name" value="HIT-like"/>
    <property type="match status" value="1"/>
</dbReference>
<keyword evidence="1" id="KW-0175">Coiled coil</keyword>
<dbReference type="GO" id="GO:0003725">
    <property type="term" value="F:double-stranded RNA binding"/>
    <property type="evidence" value="ECO:0007669"/>
    <property type="project" value="TreeGrafter"/>
</dbReference>
<sequence length="262" mass="30563">MADALLILQKYAQRLPSSLPQSILFSHSSETLTIYDAYPKAKFHFLILPRVKPQSELSLKDLDSLKSLLAGDKTRAKQVIEALNEDAMILRKEIEDEMMKLYGFKWSIYIGFHGAPSMHHLHLHVLSSDLCSSKLKNKKHFNSFHPKLGFFLHIDDVLSWFEADPAYFTRMAALEVREYEALLKKDLFCWKCDSVMKNMPILKAHLQKEWDEEAAQAKARAERKRRFQERYRKTDVQHSEAEPSDAHIDKKQRTSTENEDVR</sequence>
<accession>A0A4S8LCI0</accession>
<dbReference type="InterPro" id="IPR036265">
    <property type="entry name" value="HIT-like_sf"/>
</dbReference>
<feature type="compositionally biased region" description="Basic and acidic residues" evidence="2">
    <location>
        <begin position="228"/>
        <end position="262"/>
    </location>
</feature>
<evidence type="ECO:0000256" key="2">
    <source>
        <dbReference type="SAM" id="MobiDB-lite"/>
    </source>
</evidence>
<dbReference type="GO" id="GO:1990165">
    <property type="term" value="F:single-strand break-containing DNA binding"/>
    <property type="evidence" value="ECO:0007669"/>
    <property type="project" value="TreeGrafter"/>
</dbReference>
<dbReference type="OrthoDB" id="3512845at2759"/>
<dbReference type="PANTHER" id="PTHR12486">
    <property type="entry name" value="APRATAXIN-RELATED"/>
    <property type="match status" value="1"/>
</dbReference>
<dbReference type="Pfam" id="PF16278">
    <property type="entry name" value="zf-C2HE"/>
    <property type="match status" value="1"/>
</dbReference>
<dbReference type="GO" id="GO:0033699">
    <property type="term" value="F:DNA 5'-adenosine monophosphate hydrolase activity"/>
    <property type="evidence" value="ECO:0007669"/>
    <property type="project" value="TreeGrafter"/>
</dbReference>
<keyword evidence="5" id="KW-1185">Reference proteome</keyword>
<evidence type="ECO:0000313" key="4">
    <source>
        <dbReference type="EMBL" id="THU86401.1"/>
    </source>
</evidence>